<proteinExistence type="predicted"/>
<dbReference type="EMBL" id="LR862133">
    <property type="protein sequence ID" value="CAD1838933.1"/>
    <property type="molecule type" value="Genomic_DNA"/>
</dbReference>
<reference evidence="3" key="1">
    <citation type="submission" date="2020-07" db="EMBL/GenBank/DDBJ databases">
        <authorList>
            <person name="Lin J."/>
        </authorList>
    </citation>
    <scope>NUCLEOTIDE SEQUENCE</scope>
</reference>
<dbReference type="InterPro" id="IPR002225">
    <property type="entry name" value="3Beta_OHSteriod_DH/Estase"/>
</dbReference>
<dbReference type="Gene3D" id="3.40.50.720">
    <property type="entry name" value="NAD(P)-binding Rossmann-like Domain"/>
    <property type="match status" value="1"/>
</dbReference>
<evidence type="ECO:0000256" key="1">
    <source>
        <dbReference type="SAM" id="MobiDB-lite"/>
    </source>
</evidence>
<feature type="compositionally biased region" description="Basic and acidic residues" evidence="1">
    <location>
        <begin position="50"/>
        <end position="60"/>
    </location>
</feature>
<feature type="region of interest" description="Disordered" evidence="1">
    <location>
        <begin position="50"/>
        <end position="107"/>
    </location>
</feature>
<evidence type="ECO:0000313" key="3">
    <source>
        <dbReference type="EMBL" id="CAD1838933.1"/>
    </source>
</evidence>
<gene>
    <name evidence="3" type="ORF">CB5_LOCUS22144</name>
</gene>
<evidence type="ECO:0000259" key="2">
    <source>
        <dbReference type="Pfam" id="PF01073"/>
    </source>
</evidence>
<dbReference type="Pfam" id="PF01073">
    <property type="entry name" value="3Beta_HSD"/>
    <property type="match status" value="1"/>
</dbReference>
<name>A0A6V7Q756_ANACO</name>
<feature type="domain" description="3-beta hydroxysteroid dehydrogenase/isomerase" evidence="2">
    <location>
        <begin position="112"/>
        <end position="168"/>
    </location>
</feature>
<protein>
    <recommendedName>
        <fullName evidence="2">3-beta hydroxysteroid dehydrogenase/isomerase domain-containing protein</fullName>
    </recommendedName>
</protein>
<dbReference type="GO" id="GO:0016616">
    <property type="term" value="F:oxidoreductase activity, acting on the CH-OH group of donors, NAD or NADP as acceptor"/>
    <property type="evidence" value="ECO:0007669"/>
    <property type="project" value="InterPro"/>
</dbReference>
<dbReference type="GO" id="GO:0006694">
    <property type="term" value="P:steroid biosynthetic process"/>
    <property type="evidence" value="ECO:0007669"/>
    <property type="project" value="InterPro"/>
</dbReference>
<sequence>MAISEPGPLAAEPNRIPFAVTFGRSSFLGRSLGAALVSPGHWTVSFLLDARKERREDRSKRGNPAGSGERRKRSSPPSPAPLSSSTSIPSPPPPPPPPLSPPPPPNFSELHALAIGATRTLISAAIECGVRRVVYTASAAVAFDGSRDVVLGDESGPYPDKVPAPFPDLGSSQNLILIREFEFHLLVYLVYSMRTF</sequence>
<dbReference type="SUPFAM" id="SSF51735">
    <property type="entry name" value="NAD(P)-binding Rossmann-fold domains"/>
    <property type="match status" value="1"/>
</dbReference>
<feature type="compositionally biased region" description="Pro residues" evidence="1">
    <location>
        <begin position="89"/>
        <end position="106"/>
    </location>
</feature>
<organism evidence="3">
    <name type="scientific">Ananas comosus var. bracteatus</name>
    <name type="common">red pineapple</name>
    <dbReference type="NCBI Taxonomy" id="296719"/>
    <lineage>
        <taxon>Eukaryota</taxon>
        <taxon>Viridiplantae</taxon>
        <taxon>Streptophyta</taxon>
        <taxon>Embryophyta</taxon>
        <taxon>Tracheophyta</taxon>
        <taxon>Spermatophyta</taxon>
        <taxon>Magnoliopsida</taxon>
        <taxon>Liliopsida</taxon>
        <taxon>Poales</taxon>
        <taxon>Bromeliaceae</taxon>
        <taxon>Bromelioideae</taxon>
        <taxon>Ananas</taxon>
    </lineage>
</organism>
<dbReference type="InterPro" id="IPR036291">
    <property type="entry name" value="NAD(P)-bd_dom_sf"/>
</dbReference>
<accession>A0A6V7Q756</accession>
<dbReference type="AlphaFoldDB" id="A0A6V7Q756"/>